<dbReference type="EMBL" id="CP030840">
    <property type="protein sequence ID" value="AXC14721.1"/>
    <property type="molecule type" value="Genomic_DNA"/>
</dbReference>
<organism evidence="6 7">
    <name type="scientific">Acidisarcina polymorpha</name>
    <dbReference type="NCBI Taxonomy" id="2211140"/>
    <lineage>
        <taxon>Bacteria</taxon>
        <taxon>Pseudomonadati</taxon>
        <taxon>Acidobacteriota</taxon>
        <taxon>Terriglobia</taxon>
        <taxon>Terriglobales</taxon>
        <taxon>Acidobacteriaceae</taxon>
        <taxon>Acidisarcina</taxon>
    </lineage>
</organism>
<keyword evidence="1" id="KW-0229">DNA integration</keyword>
<proteinExistence type="predicted"/>
<evidence type="ECO:0000313" key="6">
    <source>
        <dbReference type="EMBL" id="AXC14721.1"/>
    </source>
</evidence>
<dbReference type="GO" id="GO:0000150">
    <property type="term" value="F:DNA strand exchange activity"/>
    <property type="evidence" value="ECO:0007669"/>
    <property type="project" value="InterPro"/>
</dbReference>
<dbReference type="Gene3D" id="3.40.50.1390">
    <property type="entry name" value="Resolvase, N-terminal catalytic domain"/>
    <property type="match status" value="1"/>
</dbReference>
<reference evidence="6 7" key="1">
    <citation type="journal article" date="2018" name="Front. Microbiol.">
        <title>Hydrolytic Capabilities as a Key to Environmental Success: Chitinolytic and Cellulolytic Acidobacteria From Acidic Sub-arctic Soils and Boreal Peatlands.</title>
        <authorList>
            <person name="Belova S.E."/>
            <person name="Ravin N.V."/>
            <person name="Pankratov T.A."/>
            <person name="Rakitin A.L."/>
            <person name="Ivanova A.A."/>
            <person name="Beletsky A.V."/>
            <person name="Mardanov A.V."/>
            <person name="Sinninghe Damste J.S."/>
            <person name="Dedysh S.N."/>
        </authorList>
    </citation>
    <scope>NUCLEOTIDE SEQUENCE [LARGE SCALE GENOMIC DNA]</scope>
    <source>
        <strain evidence="6 7">SBC82</strain>
    </source>
</reference>
<dbReference type="GO" id="GO:0003677">
    <property type="term" value="F:DNA binding"/>
    <property type="evidence" value="ECO:0007669"/>
    <property type="project" value="UniProtKB-KW"/>
</dbReference>
<name>A0A2Z5G6J7_9BACT</name>
<dbReference type="AlphaFoldDB" id="A0A2Z5G6J7"/>
<accession>A0A2Z5G6J7</accession>
<dbReference type="Proteomes" id="UP000253606">
    <property type="component" value="Chromosome"/>
</dbReference>
<dbReference type="InterPro" id="IPR006119">
    <property type="entry name" value="Resolv_N"/>
</dbReference>
<evidence type="ECO:0000259" key="5">
    <source>
        <dbReference type="SMART" id="SM00857"/>
    </source>
</evidence>
<evidence type="ECO:0000256" key="2">
    <source>
        <dbReference type="ARBA" id="ARBA00023125"/>
    </source>
</evidence>
<dbReference type="OrthoDB" id="2290206at2"/>
<dbReference type="SUPFAM" id="SSF53041">
    <property type="entry name" value="Resolvase-like"/>
    <property type="match status" value="1"/>
</dbReference>
<dbReference type="Pfam" id="PF00239">
    <property type="entry name" value="Resolvase"/>
    <property type="match status" value="1"/>
</dbReference>
<dbReference type="SMART" id="SM00857">
    <property type="entry name" value="Resolvase"/>
    <property type="match status" value="1"/>
</dbReference>
<evidence type="ECO:0000256" key="1">
    <source>
        <dbReference type="ARBA" id="ARBA00022908"/>
    </source>
</evidence>
<dbReference type="InterPro" id="IPR036162">
    <property type="entry name" value="Resolvase-like_N_sf"/>
</dbReference>
<protein>
    <recommendedName>
        <fullName evidence="5">Resolvase/invertase-type recombinase catalytic domain-containing protein</fullName>
    </recommendedName>
</protein>
<dbReference type="KEGG" id="abas:ACPOL_5473"/>
<evidence type="ECO:0000256" key="4">
    <source>
        <dbReference type="PROSITE-ProRule" id="PRU10137"/>
    </source>
</evidence>
<dbReference type="InterPro" id="IPR006118">
    <property type="entry name" value="Recombinase_CS"/>
</dbReference>
<evidence type="ECO:0000256" key="3">
    <source>
        <dbReference type="ARBA" id="ARBA00023172"/>
    </source>
</evidence>
<evidence type="ECO:0000313" key="7">
    <source>
        <dbReference type="Proteomes" id="UP000253606"/>
    </source>
</evidence>
<gene>
    <name evidence="6" type="ORF">ACPOL_5473</name>
</gene>
<feature type="active site" description="O-(5'-phospho-DNA)-serine intermediate" evidence="4">
    <location>
        <position position="11"/>
    </location>
</feature>
<dbReference type="PROSITE" id="PS00397">
    <property type="entry name" value="RECOMBINASES_1"/>
    <property type="match status" value="1"/>
</dbReference>
<feature type="domain" description="Resolvase/invertase-type recombinase catalytic" evidence="5">
    <location>
        <begin position="4"/>
        <end position="106"/>
    </location>
</feature>
<sequence length="109" mass="12138">MPEFVAYCRVSTDRQGESGLALDAQRTAVARFIQGASLLGEFQEIESGKNHTNQPQLTAALARCRTSRGTLVIAKLNRQSHMYTSRPRDDRRIALRMRISSGTGWSIIS</sequence>
<keyword evidence="3" id="KW-0233">DNA recombination</keyword>
<keyword evidence="7" id="KW-1185">Reference proteome</keyword>
<keyword evidence="2" id="KW-0238">DNA-binding</keyword>
<dbReference type="GO" id="GO:0015074">
    <property type="term" value="P:DNA integration"/>
    <property type="evidence" value="ECO:0007669"/>
    <property type="project" value="UniProtKB-KW"/>
</dbReference>